<evidence type="ECO:0000313" key="2">
    <source>
        <dbReference type="Proteomes" id="UP000075635"/>
    </source>
</evidence>
<evidence type="ECO:0000313" key="1">
    <source>
        <dbReference type="EMBL" id="KYF94068.1"/>
    </source>
</evidence>
<sequence length="349" mass="37841">MATRTTRSARVGLTAAALLVLGAGVALVGASCSYEVPPLDPYYHGCPYECAHYPEGDPERAPNPVYAWFGKPTEAPSCASVGLFDALWEGAYGDLKDTAGCPRCLCESRPCLPPTTLEVYSMLRPEDKGCDEATRSYTFMPAGWDGRCFAPPERFSERAERVVKLNSHEPFDDHEPCRAYPAPEDVAETWGIFAVMCSVDHRALHWCEASDELCLPPKPEGFRTCIRVGSVPDDPPVSCPPELPERIELYQELDGCVPCFCDEVEPRECEMTVSTYADMHCTQPISTRPLTEDRGECVDTPGEAGTKSVSVAVVSEQRATCQPGGGARSVDPLQGTGARVYCCEPAPGG</sequence>
<gene>
    <name evidence="1" type="ORF">BE17_53425</name>
</gene>
<organism evidence="1 2">
    <name type="scientific">Sorangium cellulosum</name>
    <name type="common">Polyangium cellulosum</name>
    <dbReference type="NCBI Taxonomy" id="56"/>
    <lineage>
        <taxon>Bacteria</taxon>
        <taxon>Pseudomonadati</taxon>
        <taxon>Myxococcota</taxon>
        <taxon>Polyangia</taxon>
        <taxon>Polyangiales</taxon>
        <taxon>Polyangiaceae</taxon>
        <taxon>Sorangium</taxon>
    </lineage>
</organism>
<dbReference type="AlphaFoldDB" id="A0A150SPB6"/>
<proteinExistence type="predicted"/>
<accession>A0A150SPB6</accession>
<dbReference type="EMBL" id="JEMB01000764">
    <property type="protein sequence ID" value="KYF94068.1"/>
    <property type="molecule type" value="Genomic_DNA"/>
</dbReference>
<dbReference type="Proteomes" id="UP000075635">
    <property type="component" value="Unassembled WGS sequence"/>
</dbReference>
<reference evidence="1 2" key="1">
    <citation type="submission" date="2014-02" db="EMBL/GenBank/DDBJ databases">
        <title>The small core and large imbalanced accessory genome model reveals a collaborative survival strategy of Sorangium cellulosum strains in nature.</title>
        <authorList>
            <person name="Han K."/>
            <person name="Peng R."/>
            <person name="Blom J."/>
            <person name="Li Y.-Z."/>
        </authorList>
    </citation>
    <scope>NUCLEOTIDE SEQUENCE [LARGE SCALE GENOMIC DNA]</scope>
    <source>
        <strain evidence="1 2">So0011-07</strain>
    </source>
</reference>
<protein>
    <submittedName>
        <fullName evidence="1">Uncharacterized protein</fullName>
    </submittedName>
</protein>
<name>A0A150SPB6_SORCE</name>
<comment type="caution">
    <text evidence="1">The sequence shown here is derived from an EMBL/GenBank/DDBJ whole genome shotgun (WGS) entry which is preliminary data.</text>
</comment>
<dbReference type="PROSITE" id="PS51257">
    <property type="entry name" value="PROKAR_LIPOPROTEIN"/>
    <property type="match status" value="1"/>
</dbReference>